<gene>
    <name evidence="5" type="ORF">ACIBG2_51435</name>
</gene>
<evidence type="ECO:0000256" key="2">
    <source>
        <dbReference type="ARBA" id="ARBA00022603"/>
    </source>
</evidence>
<dbReference type="Proteomes" id="UP001612741">
    <property type="component" value="Unassembled WGS sequence"/>
</dbReference>
<keyword evidence="6" id="KW-1185">Reference proteome</keyword>
<proteinExistence type="inferred from homology"/>
<comment type="similarity">
    <text evidence="1">Belongs to the methyltransferase superfamily.</text>
</comment>
<dbReference type="Pfam" id="PF08241">
    <property type="entry name" value="Methyltransf_11"/>
    <property type="match status" value="1"/>
</dbReference>
<feature type="domain" description="Methyltransferase type 11" evidence="4">
    <location>
        <begin position="47"/>
        <end position="138"/>
    </location>
</feature>
<dbReference type="EMBL" id="JBITGY010000025">
    <property type="protein sequence ID" value="MFI6505869.1"/>
    <property type="molecule type" value="Genomic_DNA"/>
</dbReference>
<sequence length="272" mass="30776">MEQVRPEWRLAFGDVVDEYEAARPDYPGELVKDVLTYAGGRPAMAVLDVGAGTGKASRVFAEHGVTLTCLEPDRRMADRLSEHPALREARVHGSDFETWPGPAGAFDLLVSAQAWHWVDPAVGWRRADEMLRPGGAVALFWHLFKVLDPDLRADLVAAHRVRGMTGLDARVMEEWVRVPSVDRSVWPADQLRERPEFTDVDYRAYTVQHTFTTPRFLQLLTTLSAYRMLEVPARDDLYDELSRVIHKYDASGCLQLSASTQLTMARTRLQTR</sequence>
<dbReference type="InterPro" id="IPR029063">
    <property type="entry name" value="SAM-dependent_MTases_sf"/>
</dbReference>
<dbReference type="GO" id="GO:0008168">
    <property type="term" value="F:methyltransferase activity"/>
    <property type="evidence" value="ECO:0007669"/>
    <property type="project" value="UniProtKB-KW"/>
</dbReference>
<protein>
    <submittedName>
        <fullName evidence="5">Class I SAM-dependent methyltransferase</fullName>
        <ecNumber evidence="5">2.1.1.-</ecNumber>
    </submittedName>
</protein>
<evidence type="ECO:0000259" key="4">
    <source>
        <dbReference type="Pfam" id="PF08241"/>
    </source>
</evidence>
<keyword evidence="2 5" id="KW-0489">Methyltransferase</keyword>
<dbReference type="PANTHER" id="PTHR44942">
    <property type="entry name" value="METHYLTRANSF_11 DOMAIN-CONTAINING PROTEIN"/>
    <property type="match status" value="1"/>
</dbReference>
<dbReference type="RefSeq" id="WP_397092288.1">
    <property type="nucleotide sequence ID" value="NZ_JBITGY010000025.1"/>
</dbReference>
<dbReference type="PANTHER" id="PTHR44942:SF4">
    <property type="entry name" value="METHYLTRANSFERASE TYPE 11 DOMAIN-CONTAINING PROTEIN"/>
    <property type="match status" value="1"/>
</dbReference>
<name>A0ABW7ZCJ2_9ACTN</name>
<evidence type="ECO:0000313" key="6">
    <source>
        <dbReference type="Proteomes" id="UP001612741"/>
    </source>
</evidence>
<keyword evidence="3 5" id="KW-0808">Transferase</keyword>
<evidence type="ECO:0000256" key="1">
    <source>
        <dbReference type="ARBA" id="ARBA00008361"/>
    </source>
</evidence>
<comment type="caution">
    <text evidence="5">The sequence shown here is derived from an EMBL/GenBank/DDBJ whole genome shotgun (WGS) entry which is preliminary data.</text>
</comment>
<accession>A0ABW7ZCJ2</accession>
<evidence type="ECO:0000313" key="5">
    <source>
        <dbReference type="EMBL" id="MFI6505869.1"/>
    </source>
</evidence>
<organism evidence="5 6">
    <name type="scientific">Nonomuraea typhae</name>
    <dbReference type="NCBI Taxonomy" id="2603600"/>
    <lineage>
        <taxon>Bacteria</taxon>
        <taxon>Bacillati</taxon>
        <taxon>Actinomycetota</taxon>
        <taxon>Actinomycetes</taxon>
        <taxon>Streptosporangiales</taxon>
        <taxon>Streptosporangiaceae</taxon>
        <taxon>Nonomuraea</taxon>
    </lineage>
</organism>
<evidence type="ECO:0000256" key="3">
    <source>
        <dbReference type="ARBA" id="ARBA00022679"/>
    </source>
</evidence>
<dbReference type="GO" id="GO:0032259">
    <property type="term" value="P:methylation"/>
    <property type="evidence" value="ECO:0007669"/>
    <property type="project" value="UniProtKB-KW"/>
</dbReference>
<dbReference type="InterPro" id="IPR013216">
    <property type="entry name" value="Methyltransf_11"/>
</dbReference>
<dbReference type="InterPro" id="IPR051052">
    <property type="entry name" value="Diverse_substrate_MTase"/>
</dbReference>
<reference evidence="5 6" key="1">
    <citation type="submission" date="2024-10" db="EMBL/GenBank/DDBJ databases">
        <title>The Natural Products Discovery Center: Release of the First 8490 Sequenced Strains for Exploring Actinobacteria Biosynthetic Diversity.</title>
        <authorList>
            <person name="Kalkreuter E."/>
            <person name="Kautsar S.A."/>
            <person name="Yang D."/>
            <person name="Bader C.D."/>
            <person name="Teijaro C.N."/>
            <person name="Fluegel L."/>
            <person name="Davis C.M."/>
            <person name="Simpson J.R."/>
            <person name="Lauterbach L."/>
            <person name="Steele A.D."/>
            <person name="Gui C."/>
            <person name="Meng S."/>
            <person name="Li G."/>
            <person name="Viehrig K."/>
            <person name="Ye F."/>
            <person name="Su P."/>
            <person name="Kiefer A.F."/>
            <person name="Nichols A."/>
            <person name="Cepeda A.J."/>
            <person name="Yan W."/>
            <person name="Fan B."/>
            <person name="Jiang Y."/>
            <person name="Adhikari A."/>
            <person name="Zheng C.-J."/>
            <person name="Schuster L."/>
            <person name="Cowan T.M."/>
            <person name="Smanski M.J."/>
            <person name="Chevrette M.G."/>
            <person name="De Carvalho L.P.S."/>
            <person name="Shen B."/>
        </authorList>
    </citation>
    <scope>NUCLEOTIDE SEQUENCE [LARGE SCALE GENOMIC DNA]</scope>
    <source>
        <strain evidence="5 6">NPDC050545</strain>
    </source>
</reference>
<dbReference type="CDD" id="cd02440">
    <property type="entry name" value="AdoMet_MTases"/>
    <property type="match status" value="1"/>
</dbReference>
<dbReference type="Gene3D" id="3.40.50.150">
    <property type="entry name" value="Vaccinia Virus protein VP39"/>
    <property type="match status" value="1"/>
</dbReference>
<dbReference type="SUPFAM" id="SSF53335">
    <property type="entry name" value="S-adenosyl-L-methionine-dependent methyltransferases"/>
    <property type="match status" value="1"/>
</dbReference>
<dbReference type="EC" id="2.1.1.-" evidence="5"/>